<organism evidence="2 3">
    <name type="scientific">Streptomyces liliifuscus</name>
    <dbReference type="NCBI Taxonomy" id="2797636"/>
    <lineage>
        <taxon>Bacteria</taxon>
        <taxon>Bacillati</taxon>
        <taxon>Actinomycetota</taxon>
        <taxon>Actinomycetes</taxon>
        <taxon>Kitasatosporales</taxon>
        <taxon>Streptomycetaceae</taxon>
        <taxon>Streptomyces</taxon>
    </lineage>
</organism>
<evidence type="ECO:0000259" key="1">
    <source>
        <dbReference type="Pfam" id="PF04149"/>
    </source>
</evidence>
<dbReference type="InterPro" id="IPR007278">
    <property type="entry name" value="DUF397"/>
</dbReference>
<dbReference type="Proteomes" id="UP000595636">
    <property type="component" value="Chromosome"/>
</dbReference>
<protein>
    <submittedName>
        <fullName evidence="2">DUF397 domain-containing protein</fullName>
    </submittedName>
</protein>
<proteinExistence type="predicted"/>
<evidence type="ECO:0000313" key="2">
    <source>
        <dbReference type="EMBL" id="QQM42428.1"/>
    </source>
</evidence>
<dbReference type="EMBL" id="CP066831">
    <property type="protein sequence ID" value="QQM42428.1"/>
    <property type="molecule type" value="Genomic_DNA"/>
</dbReference>
<dbReference type="KEGG" id="slf:JEQ17_25365"/>
<dbReference type="Pfam" id="PF04149">
    <property type="entry name" value="DUF397"/>
    <property type="match status" value="1"/>
</dbReference>
<name>A0A7T7I7E8_9ACTN</name>
<dbReference type="RefSeq" id="WP_200397351.1">
    <property type="nucleotide sequence ID" value="NZ_CP066831.1"/>
</dbReference>
<evidence type="ECO:0000313" key="3">
    <source>
        <dbReference type="Proteomes" id="UP000595636"/>
    </source>
</evidence>
<reference evidence="2 3" key="1">
    <citation type="submission" date="2020-12" db="EMBL/GenBank/DDBJ databases">
        <title>A novel species.</title>
        <authorList>
            <person name="Li K."/>
        </authorList>
    </citation>
    <scope>NUCLEOTIDE SEQUENCE [LARGE SCALE GENOMIC DNA]</scope>
    <source>
        <strain evidence="2 3">ZYC-3</strain>
    </source>
</reference>
<sequence length="72" mass="7609">MNDELKWFKASYSDGEGGACLEVAVTPTVIHIRDTKLAAPGPELKVPASAWAAFVSVLYERCPCAAQALDGA</sequence>
<accession>A0A7T7I7E8</accession>
<keyword evidence="3" id="KW-1185">Reference proteome</keyword>
<gene>
    <name evidence="2" type="ORF">JEQ17_25365</name>
</gene>
<feature type="domain" description="DUF397" evidence="1">
    <location>
        <begin position="5"/>
        <end position="56"/>
    </location>
</feature>
<dbReference type="AlphaFoldDB" id="A0A7T7I7E8"/>